<feature type="transmembrane region" description="Helical" evidence="2">
    <location>
        <begin position="145"/>
        <end position="163"/>
    </location>
</feature>
<keyword evidence="2" id="KW-1133">Transmembrane helix</keyword>
<keyword evidence="2" id="KW-0812">Transmembrane</keyword>
<reference evidence="5" key="1">
    <citation type="submission" date="2016-10" db="EMBL/GenBank/DDBJ databases">
        <authorList>
            <person name="Varghese N."/>
            <person name="Submissions S."/>
        </authorList>
    </citation>
    <scope>NUCLEOTIDE SEQUENCE [LARGE SCALE GENOMIC DNA]</scope>
    <source>
        <strain evidence="5">DSM 24536</strain>
    </source>
</reference>
<dbReference type="STRING" id="990371.SAMN05421813_12322"/>
<evidence type="ECO:0008006" key="6">
    <source>
        <dbReference type="Google" id="ProtNLM"/>
    </source>
</evidence>
<dbReference type="AlphaFoldDB" id="A0A1G9W0H7"/>
<evidence type="ECO:0000256" key="2">
    <source>
        <dbReference type="SAM" id="Phobius"/>
    </source>
</evidence>
<accession>A0A1G9W0H7</accession>
<dbReference type="RefSeq" id="WP_176767709.1">
    <property type="nucleotide sequence ID" value="NZ_FNHH01000023.1"/>
</dbReference>
<evidence type="ECO:0000256" key="3">
    <source>
        <dbReference type="SAM" id="SignalP"/>
    </source>
</evidence>
<proteinExistence type="predicted"/>
<feature type="chain" id="PRO_5011518357" description="Four helix bundle sensory module for signal transduction" evidence="3">
    <location>
        <begin position="21"/>
        <end position="179"/>
    </location>
</feature>
<keyword evidence="2" id="KW-0472">Membrane</keyword>
<keyword evidence="5" id="KW-1185">Reference proteome</keyword>
<gene>
    <name evidence="4" type="ORF">SAMN05421813_12322</name>
</gene>
<dbReference type="Proteomes" id="UP000199226">
    <property type="component" value="Unassembled WGS sequence"/>
</dbReference>
<organism evidence="4 5">
    <name type="scientific">Daejeonella rubra</name>
    <dbReference type="NCBI Taxonomy" id="990371"/>
    <lineage>
        <taxon>Bacteria</taxon>
        <taxon>Pseudomonadati</taxon>
        <taxon>Bacteroidota</taxon>
        <taxon>Sphingobacteriia</taxon>
        <taxon>Sphingobacteriales</taxon>
        <taxon>Sphingobacteriaceae</taxon>
        <taxon>Daejeonella</taxon>
    </lineage>
</organism>
<keyword evidence="1" id="KW-0175">Coiled coil</keyword>
<evidence type="ECO:0000256" key="1">
    <source>
        <dbReference type="SAM" id="Coils"/>
    </source>
</evidence>
<sequence length="179" mass="20670">MRIALLTLFTLLLTGTELLAQNDSSAYQTQRLKINKLLDQRSESFGQYESSLGARSGIFGLKTKRDMQASNDILRQIVLTDNDIFSELKVLLDYKDLEKTEVQTRAETVEGRIERYQSTITRLQQENQKLRIESEKHIAYQEKQFNYLILLIIALALSAFYIYKQKKLPKGDTKGSKNI</sequence>
<dbReference type="EMBL" id="FNHH01000023">
    <property type="protein sequence ID" value="SDM77873.1"/>
    <property type="molecule type" value="Genomic_DNA"/>
</dbReference>
<name>A0A1G9W0H7_9SPHI</name>
<feature type="coiled-coil region" evidence="1">
    <location>
        <begin position="106"/>
        <end position="133"/>
    </location>
</feature>
<evidence type="ECO:0000313" key="5">
    <source>
        <dbReference type="Proteomes" id="UP000199226"/>
    </source>
</evidence>
<evidence type="ECO:0000313" key="4">
    <source>
        <dbReference type="EMBL" id="SDM77873.1"/>
    </source>
</evidence>
<protein>
    <recommendedName>
        <fullName evidence="6">Four helix bundle sensory module for signal transduction</fullName>
    </recommendedName>
</protein>
<feature type="signal peptide" evidence="3">
    <location>
        <begin position="1"/>
        <end position="20"/>
    </location>
</feature>
<keyword evidence="3" id="KW-0732">Signal</keyword>